<comment type="subcellular location">
    <subcellularLocation>
        <location evidence="1">Membrane</location>
        <topology evidence="1">Multi-pass membrane protein</topology>
    </subcellularLocation>
</comment>
<dbReference type="GO" id="GO:0022857">
    <property type="term" value="F:transmembrane transporter activity"/>
    <property type="evidence" value="ECO:0007669"/>
    <property type="project" value="InterPro"/>
</dbReference>
<dbReference type="AlphaFoldDB" id="A0A9P9IA48"/>
<feature type="transmembrane region" description="Helical" evidence="6">
    <location>
        <begin position="206"/>
        <end position="226"/>
    </location>
</feature>
<feature type="transmembrane region" description="Helical" evidence="6">
    <location>
        <begin position="363"/>
        <end position="383"/>
    </location>
</feature>
<dbReference type="PROSITE" id="PS50850">
    <property type="entry name" value="MFS"/>
    <property type="match status" value="1"/>
</dbReference>
<dbReference type="OrthoDB" id="5296287at2759"/>
<accession>A0A9P9IA48</accession>
<dbReference type="Gene3D" id="1.20.1250.20">
    <property type="entry name" value="MFS general substrate transporter like domains"/>
    <property type="match status" value="1"/>
</dbReference>
<feature type="transmembrane region" description="Helical" evidence="6">
    <location>
        <begin position="389"/>
        <end position="410"/>
    </location>
</feature>
<feature type="domain" description="Major facilitator superfamily (MFS) profile" evidence="7">
    <location>
        <begin position="51"/>
        <end position="481"/>
    </location>
</feature>
<feature type="transmembrane region" description="Helical" evidence="6">
    <location>
        <begin position="320"/>
        <end position="342"/>
    </location>
</feature>
<evidence type="ECO:0000256" key="2">
    <source>
        <dbReference type="ARBA" id="ARBA00008335"/>
    </source>
</evidence>
<evidence type="ECO:0000313" key="8">
    <source>
        <dbReference type="EMBL" id="KAH7112115.1"/>
    </source>
</evidence>
<feature type="transmembrane region" description="Helical" evidence="6">
    <location>
        <begin position="422"/>
        <end position="443"/>
    </location>
</feature>
<dbReference type="InterPro" id="IPR005829">
    <property type="entry name" value="Sugar_transporter_CS"/>
</dbReference>
<dbReference type="Proteomes" id="UP000700596">
    <property type="component" value="Unassembled WGS sequence"/>
</dbReference>
<name>A0A9P9IA48_9PLEO</name>
<feature type="transmembrane region" description="Helical" evidence="6">
    <location>
        <begin position="85"/>
        <end position="106"/>
    </location>
</feature>
<evidence type="ECO:0000256" key="6">
    <source>
        <dbReference type="SAM" id="Phobius"/>
    </source>
</evidence>
<sequence length="488" mass="53173">MERPSTSREQLTEDKLELGVETMSHVTALGWDSPDDPENPQNWPEKEKWTQIAIISTMTIVTPLGSSMFAPGIPKIMAEFKETSSIVATFVVSIYILGFAFGPLVIAPLSELYGRKHLYDWGNVLFVLCTVATALSQNMDMMLAFRFLMGLAGAVPITIGSGTIADMMPVEKRGRAMSAWALGPLLGPCIGPVAGGYLIKAAGWRWVFWLVAILGGVFIPLSFFFLKETYGPTILAHKARKNHQKGNDTTIQSSPETKDNFSNKFREAFFRPLVILVSVPLVTVCALYVAIGYGILYLLFTTFSFVYKDQYGFDEGSIGLAFLPAGIGMMIGVGTFGPLADFMVKRQQARSTTVVPEIRISPVLVLPCALVLPIGLFIYGWTVEKGVHYIVPMLGVVIFCAGLMGVMMCVQNYLLDTYPARAASVTAALAVLRSVAGALLPLGGLDMYDALGLGWGNSLLAFIALAMVPIPVVFYLFGERIRKRSIIS</sequence>
<dbReference type="PROSITE" id="PS00216">
    <property type="entry name" value="SUGAR_TRANSPORT_1"/>
    <property type="match status" value="1"/>
</dbReference>
<dbReference type="CDD" id="cd17323">
    <property type="entry name" value="MFS_Tpo1_MDR_like"/>
    <property type="match status" value="1"/>
</dbReference>
<keyword evidence="3 6" id="KW-0812">Transmembrane</keyword>
<dbReference type="GO" id="GO:0042908">
    <property type="term" value="P:xenobiotic transport"/>
    <property type="evidence" value="ECO:0007669"/>
    <property type="project" value="UniProtKB-ARBA"/>
</dbReference>
<dbReference type="Pfam" id="PF07690">
    <property type="entry name" value="MFS_1"/>
    <property type="match status" value="1"/>
</dbReference>
<comment type="similarity">
    <text evidence="2">Belongs to the major facilitator superfamily.</text>
</comment>
<reference evidence="8" key="1">
    <citation type="journal article" date="2021" name="Nat. Commun.">
        <title>Genetic determinants of endophytism in the Arabidopsis root mycobiome.</title>
        <authorList>
            <person name="Mesny F."/>
            <person name="Miyauchi S."/>
            <person name="Thiergart T."/>
            <person name="Pickel B."/>
            <person name="Atanasova L."/>
            <person name="Karlsson M."/>
            <person name="Huettel B."/>
            <person name="Barry K.W."/>
            <person name="Haridas S."/>
            <person name="Chen C."/>
            <person name="Bauer D."/>
            <person name="Andreopoulos W."/>
            <person name="Pangilinan J."/>
            <person name="LaButti K."/>
            <person name="Riley R."/>
            <person name="Lipzen A."/>
            <person name="Clum A."/>
            <person name="Drula E."/>
            <person name="Henrissat B."/>
            <person name="Kohler A."/>
            <person name="Grigoriev I.V."/>
            <person name="Martin F.M."/>
            <person name="Hacquard S."/>
        </authorList>
    </citation>
    <scope>NUCLEOTIDE SEQUENCE</scope>
    <source>
        <strain evidence="8">MPI-CAGE-CH-0243</strain>
    </source>
</reference>
<dbReference type="GO" id="GO:0016020">
    <property type="term" value="C:membrane"/>
    <property type="evidence" value="ECO:0007669"/>
    <property type="project" value="UniProtKB-SubCell"/>
</dbReference>
<evidence type="ECO:0000256" key="4">
    <source>
        <dbReference type="ARBA" id="ARBA00022989"/>
    </source>
</evidence>
<dbReference type="InterPro" id="IPR020846">
    <property type="entry name" value="MFS_dom"/>
</dbReference>
<feature type="transmembrane region" description="Helical" evidence="6">
    <location>
        <begin position="118"/>
        <end position="137"/>
    </location>
</feature>
<dbReference type="FunFam" id="1.20.1250.20:FF:000011">
    <property type="entry name" value="MFS multidrug transporter, putative"/>
    <property type="match status" value="1"/>
</dbReference>
<organism evidence="8 9">
    <name type="scientific">Dendryphion nanum</name>
    <dbReference type="NCBI Taxonomy" id="256645"/>
    <lineage>
        <taxon>Eukaryota</taxon>
        <taxon>Fungi</taxon>
        <taxon>Dikarya</taxon>
        <taxon>Ascomycota</taxon>
        <taxon>Pezizomycotina</taxon>
        <taxon>Dothideomycetes</taxon>
        <taxon>Pleosporomycetidae</taxon>
        <taxon>Pleosporales</taxon>
        <taxon>Torulaceae</taxon>
        <taxon>Dendryphion</taxon>
    </lineage>
</organism>
<comment type="caution">
    <text evidence="8">The sequence shown here is derived from an EMBL/GenBank/DDBJ whole genome shotgun (WGS) entry which is preliminary data.</text>
</comment>
<feature type="transmembrane region" description="Helical" evidence="6">
    <location>
        <begin position="143"/>
        <end position="165"/>
    </location>
</feature>
<keyword evidence="9" id="KW-1185">Reference proteome</keyword>
<dbReference type="EMBL" id="JAGMWT010000022">
    <property type="protein sequence ID" value="KAH7112115.1"/>
    <property type="molecule type" value="Genomic_DNA"/>
</dbReference>
<dbReference type="GO" id="GO:0140115">
    <property type="term" value="P:export across plasma membrane"/>
    <property type="evidence" value="ECO:0007669"/>
    <property type="project" value="UniProtKB-ARBA"/>
</dbReference>
<feature type="transmembrane region" description="Helical" evidence="6">
    <location>
        <begin position="177"/>
        <end position="200"/>
    </location>
</feature>
<keyword evidence="4 6" id="KW-1133">Transmembrane helix</keyword>
<evidence type="ECO:0000259" key="7">
    <source>
        <dbReference type="PROSITE" id="PS50850"/>
    </source>
</evidence>
<dbReference type="PANTHER" id="PTHR23502:SF68">
    <property type="entry name" value="MULTIDRUG TRANSPORTER, PUTATIVE (AFU_ORTHOLOGUE AFUA_3G01120)-RELATED"/>
    <property type="match status" value="1"/>
</dbReference>
<dbReference type="InterPro" id="IPR011701">
    <property type="entry name" value="MFS"/>
</dbReference>
<feature type="transmembrane region" description="Helical" evidence="6">
    <location>
        <begin position="455"/>
        <end position="477"/>
    </location>
</feature>
<evidence type="ECO:0000256" key="5">
    <source>
        <dbReference type="ARBA" id="ARBA00023136"/>
    </source>
</evidence>
<evidence type="ECO:0000256" key="3">
    <source>
        <dbReference type="ARBA" id="ARBA00022692"/>
    </source>
</evidence>
<keyword evidence="5 6" id="KW-0472">Membrane</keyword>
<gene>
    <name evidence="8" type="ORF">B0J11DRAFT_542686</name>
</gene>
<dbReference type="PANTHER" id="PTHR23502">
    <property type="entry name" value="MAJOR FACILITATOR SUPERFAMILY"/>
    <property type="match status" value="1"/>
</dbReference>
<dbReference type="InterPro" id="IPR036259">
    <property type="entry name" value="MFS_trans_sf"/>
</dbReference>
<evidence type="ECO:0000313" key="9">
    <source>
        <dbReference type="Proteomes" id="UP000700596"/>
    </source>
</evidence>
<feature type="transmembrane region" description="Helical" evidence="6">
    <location>
        <begin position="52"/>
        <end position="73"/>
    </location>
</feature>
<evidence type="ECO:0000256" key="1">
    <source>
        <dbReference type="ARBA" id="ARBA00004141"/>
    </source>
</evidence>
<dbReference type="SUPFAM" id="SSF103473">
    <property type="entry name" value="MFS general substrate transporter"/>
    <property type="match status" value="1"/>
</dbReference>
<protein>
    <submittedName>
        <fullName evidence="8">Polyamine transporter 3</fullName>
    </submittedName>
</protein>
<feature type="transmembrane region" description="Helical" evidence="6">
    <location>
        <begin position="273"/>
        <end position="300"/>
    </location>
</feature>
<proteinExistence type="inferred from homology"/>